<dbReference type="AlphaFoldDB" id="A0A9D1SCD5"/>
<dbReference type="PANTHER" id="PTHR30026">
    <property type="entry name" value="OUTER MEMBRANE PROTEIN TOLC"/>
    <property type="match status" value="1"/>
</dbReference>
<evidence type="ECO:0000256" key="2">
    <source>
        <dbReference type="ARBA" id="ARBA00007613"/>
    </source>
</evidence>
<dbReference type="EMBL" id="DVNA01000091">
    <property type="protein sequence ID" value="HIU54935.1"/>
    <property type="molecule type" value="Genomic_DNA"/>
</dbReference>
<evidence type="ECO:0000256" key="6">
    <source>
        <dbReference type="ARBA" id="ARBA00023136"/>
    </source>
</evidence>
<keyword evidence="5" id="KW-0812">Transmembrane</keyword>
<evidence type="ECO:0000313" key="9">
    <source>
        <dbReference type="EMBL" id="HIU54935.1"/>
    </source>
</evidence>
<feature type="signal peptide" evidence="8">
    <location>
        <begin position="1"/>
        <end position="20"/>
    </location>
</feature>
<dbReference type="InterPro" id="IPR003423">
    <property type="entry name" value="OMP_efflux"/>
</dbReference>
<keyword evidence="4" id="KW-1134">Transmembrane beta strand</keyword>
<dbReference type="GO" id="GO:1990281">
    <property type="term" value="C:efflux pump complex"/>
    <property type="evidence" value="ECO:0007669"/>
    <property type="project" value="TreeGrafter"/>
</dbReference>
<sequence length="425" mass="48640">MKTRIFMGLFFLLGTVSLSAQDRVTIDQCYEWARDNYPQIERFRLIEQTEQYTLSNAAKGWLPQVKVSASATYQSDVTTLPLENLSALVPGLEIPEMSKDQYKVAAEINQSIWDGGQVRLSRKQAAVRADADRKELESQLYTLRERVNNLYFGCLLYKELIAQNALLQQEFQINIDRVEAMMANGMANVSDKEELEVSLLNARQKEIELKAVRKAYLNMLEALTGNALVKQAEMEEPPVPTSLSQEINRPELQAISAQERALSLRGRMLDIGIRPSVSAFLQGGYGRPGLNMLDNDFKGFYVAGVRMSWNIGNFYTIKNNRRLIDNDLKQLDIERETFLFNTRLQQIQENEQIRKLTELMKADDEIVRLRTNIKKATEARYAEGVASASDVVREINAENISRQEAVVHRVQQQMAIYNYMYITNN</sequence>
<keyword evidence="7" id="KW-0998">Cell outer membrane</keyword>
<comment type="caution">
    <text evidence="9">The sequence shown here is derived from an EMBL/GenBank/DDBJ whole genome shotgun (WGS) entry which is preliminary data.</text>
</comment>
<organism evidence="9 10">
    <name type="scientific">Candidatus Gallibacteroides avistercoris</name>
    <dbReference type="NCBI Taxonomy" id="2840833"/>
    <lineage>
        <taxon>Bacteria</taxon>
        <taxon>Pseudomonadati</taxon>
        <taxon>Bacteroidota</taxon>
        <taxon>Bacteroidia</taxon>
        <taxon>Bacteroidales</taxon>
        <taxon>Bacteroidaceae</taxon>
        <taxon>Bacteroidaceae incertae sedis</taxon>
        <taxon>Candidatus Gallibacteroides</taxon>
    </lineage>
</organism>
<proteinExistence type="inferred from homology"/>
<dbReference type="Pfam" id="PF02321">
    <property type="entry name" value="OEP"/>
    <property type="match status" value="1"/>
</dbReference>
<evidence type="ECO:0000256" key="7">
    <source>
        <dbReference type="ARBA" id="ARBA00023237"/>
    </source>
</evidence>
<dbReference type="InterPro" id="IPR051906">
    <property type="entry name" value="TolC-like"/>
</dbReference>
<dbReference type="GO" id="GO:0015288">
    <property type="term" value="F:porin activity"/>
    <property type="evidence" value="ECO:0007669"/>
    <property type="project" value="TreeGrafter"/>
</dbReference>
<evidence type="ECO:0000256" key="8">
    <source>
        <dbReference type="SAM" id="SignalP"/>
    </source>
</evidence>
<dbReference type="GO" id="GO:0009279">
    <property type="term" value="C:cell outer membrane"/>
    <property type="evidence" value="ECO:0007669"/>
    <property type="project" value="UniProtKB-SubCell"/>
</dbReference>
<evidence type="ECO:0000313" key="10">
    <source>
        <dbReference type="Proteomes" id="UP000824112"/>
    </source>
</evidence>
<dbReference type="SUPFAM" id="SSF56954">
    <property type="entry name" value="Outer membrane efflux proteins (OEP)"/>
    <property type="match status" value="1"/>
</dbReference>
<dbReference type="Proteomes" id="UP000824112">
    <property type="component" value="Unassembled WGS sequence"/>
</dbReference>
<evidence type="ECO:0000256" key="1">
    <source>
        <dbReference type="ARBA" id="ARBA00004442"/>
    </source>
</evidence>
<protein>
    <submittedName>
        <fullName evidence="9">TolC family protein</fullName>
    </submittedName>
</protein>
<keyword evidence="3" id="KW-0813">Transport</keyword>
<evidence type="ECO:0000256" key="4">
    <source>
        <dbReference type="ARBA" id="ARBA00022452"/>
    </source>
</evidence>
<reference evidence="9" key="2">
    <citation type="journal article" date="2021" name="PeerJ">
        <title>Extensive microbial diversity within the chicken gut microbiome revealed by metagenomics and culture.</title>
        <authorList>
            <person name="Gilroy R."/>
            <person name="Ravi A."/>
            <person name="Getino M."/>
            <person name="Pursley I."/>
            <person name="Horton D.L."/>
            <person name="Alikhan N.F."/>
            <person name="Baker D."/>
            <person name="Gharbi K."/>
            <person name="Hall N."/>
            <person name="Watson M."/>
            <person name="Adriaenssens E.M."/>
            <person name="Foster-Nyarko E."/>
            <person name="Jarju S."/>
            <person name="Secka A."/>
            <person name="Antonio M."/>
            <person name="Oren A."/>
            <person name="Chaudhuri R.R."/>
            <person name="La Ragione R."/>
            <person name="Hildebrand F."/>
            <person name="Pallen M.J."/>
        </authorList>
    </citation>
    <scope>NUCLEOTIDE SEQUENCE</scope>
    <source>
        <strain evidence="9">CHK158-818</strain>
    </source>
</reference>
<dbReference type="Gene3D" id="1.20.1600.10">
    <property type="entry name" value="Outer membrane efflux proteins (OEP)"/>
    <property type="match status" value="1"/>
</dbReference>
<feature type="chain" id="PRO_5038504171" evidence="8">
    <location>
        <begin position="21"/>
        <end position="425"/>
    </location>
</feature>
<comment type="similarity">
    <text evidence="2">Belongs to the outer membrane factor (OMF) (TC 1.B.17) family.</text>
</comment>
<accession>A0A9D1SCD5</accession>
<keyword evidence="6" id="KW-0472">Membrane</keyword>
<evidence type="ECO:0000256" key="5">
    <source>
        <dbReference type="ARBA" id="ARBA00022692"/>
    </source>
</evidence>
<dbReference type="PANTHER" id="PTHR30026:SF20">
    <property type="entry name" value="OUTER MEMBRANE PROTEIN TOLC"/>
    <property type="match status" value="1"/>
</dbReference>
<gene>
    <name evidence="9" type="ORF">IAB03_03890</name>
</gene>
<name>A0A9D1SCD5_9BACT</name>
<dbReference type="GO" id="GO:0015562">
    <property type="term" value="F:efflux transmembrane transporter activity"/>
    <property type="evidence" value="ECO:0007669"/>
    <property type="project" value="InterPro"/>
</dbReference>
<evidence type="ECO:0000256" key="3">
    <source>
        <dbReference type="ARBA" id="ARBA00022448"/>
    </source>
</evidence>
<comment type="subcellular location">
    <subcellularLocation>
        <location evidence="1">Cell outer membrane</location>
    </subcellularLocation>
</comment>
<keyword evidence="8" id="KW-0732">Signal</keyword>
<reference evidence="9" key="1">
    <citation type="submission" date="2020-10" db="EMBL/GenBank/DDBJ databases">
        <authorList>
            <person name="Gilroy R."/>
        </authorList>
    </citation>
    <scope>NUCLEOTIDE SEQUENCE</scope>
    <source>
        <strain evidence="9">CHK158-818</strain>
    </source>
</reference>